<gene>
    <name evidence="1" type="ORF">EYC84_007897</name>
</gene>
<dbReference type="SUPFAM" id="SSF53067">
    <property type="entry name" value="Actin-like ATPase domain"/>
    <property type="match status" value="1"/>
</dbReference>
<keyword evidence="2" id="KW-1185">Reference proteome</keyword>
<organism evidence="1 2">
    <name type="scientific">Monilinia fructicola</name>
    <name type="common">Brown rot fungus</name>
    <name type="synonym">Ciboria fructicola</name>
    <dbReference type="NCBI Taxonomy" id="38448"/>
    <lineage>
        <taxon>Eukaryota</taxon>
        <taxon>Fungi</taxon>
        <taxon>Dikarya</taxon>
        <taxon>Ascomycota</taxon>
        <taxon>Pezizomycotina</taxon>
        <taxon>Leotiomycetes</taxon>
        <taxon>Helotiales</taxon>
        <taxon>Sclerotiniaceae</taxon>
        <taxon>Monilinia</taxon>
    </lineage>
</organism>
<evidence type="ECO:0000313" key="1">
    <source>
        <dbReference type="EMBL" id="KAA8568920.1"/>
    </source>
</evidence>
<evidence type="ECO:0000313" key="2">
    <source>
        <dbReference type="Proteomes" id="UP000322873"/>
    </source>
</evidence>
<protein>
    <submittedName>
        <fullName evidence="1">Uncharacterized protein</fullName>
    </submittedName>
</protein>
<comment type="caution">
    <text evidence="1">The sequence shown here is derived from an EMBL/GenBank/DDBJ whole genome shotgun (WGS) entry which is preliminary data.</text>
</comment>
<dbReference type="EMBL" id="VICG01000009">
    <property type="protein sequence ID" value="KAA8568920.1"/>
    <property type="molecule type" value="Genomic_DNA"/>
</dbReference>
<accession>A0A5M9JJU0</accession>
<proteinExistence type="predicted"/>
<dbReference type="Proteomes" id="UP000322873">
    <property type="component" value="Unassembled WGS sequence"/>
</dbReference>
<dbReference type="PANTHER" id="PTHR14187">
    <property type="entry name" value="ALPHA KINASE/ELONGATION FACTOR 2 KINASE"/>
    <property type="match status" value="1"/>
</dbReference>
<dbReference type="AlphaFoldDB" id="A0A5M9JJU0"/>
<name>A0A5M9JJU0_MONFR</name>
<sequence length="263" mass="29424">MYLEFIKQAQNLHGSIVLEVAPIDCWITLPAIWSDEAKQATLNAATRAGFSKQSMDKIHTIAEPEAAAIVTLKEPSAPGTPNAIQVMQNAGQLALTVAFTPFNLNALVMRLITFHIPKKGPGSKIMNNWEWIKEDFGHNEEIIELGPLHINVPVSHQYDSYEHTAVLSYQTAVLRGAATSALEEIVPSLKYARRHSGFSGDEIIDGTFHSESCTQNYTPQKVMISVINLYSCEKKREARCDRRPRCKARRSDTVRIPIKLQLR</sequence>
<dbReference type="Gene3D" id="3.30.420.40">
    <property type="match status" value="1"/>
</dbReference>
<dbReference type="PANTHER" id="PTHR14187:SF81">
    <property type="entry name" value="HSP70 FAMILY PROTEIN (AFU_ORTHOLOGUE AFUA_4G14040)"/>
    <property type="match status" value="1"/>
</dbReference>
<dbReference type="InterPro" id="IPR043129">
    <property type="entry name" value="ATPase_NBD"/>
</dbReference>
<reference evidence="1 2" key="1">
    <citation type="submission" date="2019-06" db="EMBL/GenBank/DDBJ databases">
        <title>Genome Sequence of the Brown Rot Fungal Pathogen Monilinia fructicola.</title>
        <authorList>
            <person name="De Miccolis Angelini R.M."/>
            <person name="Landi L."/>
            <person name="Abate D."/>
            <person name="Pollastro S."/>
            <person name="Romanazzi G."/>
            <person name="Faretra F."/>
        </authorList>
    </citation>
    <scope>NUCLEOTIDE SEQUENCE [LARGE SCALE GENOMIC DNA]</scope>
    <source>
        <strain evidence="1 2">Mfrc123</strain>
    </source>
</reference>